<dbReference type="InterPro" id="IPR013022">
    <property type="entry name" value="Xyl_isomerase-like_TIM-brl"/>
</dbReference>
<dbReference type="SUPFAM" id="SSF51658">
    <property type="entry name" value="Xylose isomerase-like"/>
    <property type="match status" value="1"/>
</dbReference>
<reference evidence="2 3" key="1">
    <citation type="submission" date="2015-07" db="EMBL/GenBank/DDBJ databases">
        <title>Genome sequence of Levilinea saccharolytica DSM 16555.</title>
        <authorList>
            <person name="Hemp J."/>
            <person name="Ward L.M."/>
            <person name="Pace L.A."/>
            <person name="Fischer W.W."/>
        </authorList>
    </citation>
    <scope>NUCLEOTIDE SEQUENCE [LARGE SCALE GENOMIC DNA]</scope>
    <source>
        <strain evidence="2 3">KIBI-1</strain>
    </source>
</reference>
<dbReference type="PANTHER" id="PTHR12110">
    <property type="entry name" value="HYDROXYPYRUVATE ISOMERASE"/>
    <property type="match status" value="1"/>
</dbReference>
<name>A0A0P6X3F0_9CHLR</name>
<dbReference type="AlphaFoldDB" id="A0A0P6X3F0"/>
<dbReference type="Pfam" id="PF01261">
    <property type="entry name" value="AP_endonuc_2"/>
    <property type="match status" value="1"/>
</dbReference>
<dbReference type="RefSeq" id="WP_062419133.1">
    <property type="nucleotide sequence ID" value="NZ_DF967974.1"/>
</dbReference>
<evidence type="ECO:0000259" key="1">
    <source>
        <dbReference type="Pfam" id="PF01261"/>
    </source>
</evidence>
<gene>
    <name evidence="2" type="ORF">ADN01_16220</name>
</gene>
<protein>
    <submittedName>
        <fullName evidence="2">Xylose isomerase</fullName>
    </submittedName>
</protein>
<dbReference type="EMBL" id="LGCM01000060">
    <property type="protein sequence ID" value="KPL77439.1"/>
    <property type="molecule type" value="Genomic_DNA"/>
</dbReference>
<keyword evidence="2" id="KW-0413">Isomerase</keyword>
<dbReference type="InterPro" id="IPR050312">
    <property type="entry name" value="IolE/XylAMocC-like"/>
</dbReference>
<evidence type="ECO:0000313" key="3">
    <source>
        <dbReference type="Proteomes" id="UP000050501"/>
    </source>
</evidence>
<dbReference type="PATRIC" id="fig|229921.5.peg.2679"/>
<dbReference type="InterPro" id="IPR036237">
    <property type="entry name" value="Xyl_isomerase-like_sf"/>
</dbReference>
<keyword evidence="3" id="KW-1185">Reference proteome</keyword>
<dbReference type="Gene3D" id="3.20.20.150">
    <property type="entry name" value="Divalent-metal-dependent TIM barrel enzymes"/>
    <property type="match status" value="1"/>
</dbReference>
<accession>A0A0P6X3F0</accession>
<dbReference type="OrthoDB" id="157231at2"/>
<sequence>MIPLSMDNISVMSVQYWHTSFEYFLSSMERCQLKNIELWAGAPHYSYDCFETRAEAEAHIRAMRRQIEARGMQVVMLTPEQLNYPINIAGREAGYRKKSLDYFTRAMEDALLFGADRVFITSGWGLLDEPREDAWRRSVDSLGELCARAEKMGVSLVIEQLQPYESNLLTTCDDMVRMLNEVSSPALQCCVDLVAMAVVGDELQDFFDRLPGKVRHIHFADGNPSGHFICGDGNLPLRGYLATLEANQYSGYLTLEINDSIYWDDPHTSIARSAEFLRRWLPETVEKAA</sequence>
<evidence type="ECO:0000313" key="2">
    <source>
        <dbReference type="EMBL" id="KPL77439.1"/>
    </source>
</evidence>
<organism evidence="2 3">
    <name type="scientific">Levilinea saccharolytica</name>
    <dbReference type="NCBI Taxonomy" id="229921"/>
    <lineage>
        <taxon>Bacteria</taxon>
        <taxon>Bacillati</taxon>
        <taxon>Chloroflexota</taxon>
        <taxon>Anaerolineae</taxon>
        <taxon>Anaerolineales</taxon>
        <taxon>Anaerolineaceae</taxon>
        <taxon>Levilinea</taxon>
    </lineage>
</organism>
<dbReference type="GO" id="GO:0016853">
    <property type="term" value="F:isomerase activity"/>
    <property type="evidence" value="ECO:0007669"/>
    <property type="project" value="UniProtKB-KW"/>
</dbReference>
<comment type="caution">
    <text evidence="2">The sequence shown here is derived from an EMBL/GenBank/DDBJ whole genome shotgun (WGS) entry which is preliminary data.</text>
</comment>
<feature type="domain" description="Xylose isomerase-like TIM barrel" evidence="1">
    <location>
        <begin position="47"/>
        <end position="279"/>
    </location>
</feature>
<dbReference type="Proteomes" id="UP000050501">
    <property type="component" value="Unassembled WGS sequence"/>
</dbReference>
<proteinExistence type="predicted"/>
<dbReference type="STRING" id="229921.ADN01_16220"/>